<proteinExistence type="predicted"/>
<name>M5G3R7_DACPD</name>
<reference evidence="2 3" key="1">
    <citation type="journal article" date="2012" name="Science">
        <title>The Paleozoic origin of enzymatic lignin decomposition reconstructed from 31 fungal genomes.</title>
        <authorList>
            <person name="Floudas D."/>
            <person name="Binder M."/>
            <person name="Riley R."/>
            <person name="Barry K."/>
            <person name="Blanchette R.A."/>
            <person name="Henrissat B."/>
            <person name="Martinez A.T."/>
            <person name="Otillar R."/>
            <person name="Spatafora J.W."/>
            <person name="Yadav J.S."/>
            <person name="Aerts A."/>
            <person name="Benoit I."/>
            <person name="Boyd A."/>
            <person name="Carlson A."/>
            <person name="Copeland A."/>
            <person name="Coutinho P.M."/>
            <person name="de Vries R.P."/>
            <person name="Ferreira P."/>
            <person name="Findley K."/>
            <person name="Foster B."/>
            <person name="Gaskell J."/>
            <person name="Glotzer D."/>
            <person name="Gorecki P."/>
            <person name="Heitman J."/>
            <person name="Hesse C."/>
            <person name="Hori C."/>
            <person name="Igarashi K."/>
            <person name="Jurgens J.A."/>
            <person name="Kallen N."/>
            <person name="Kersten P."/>
            <person name="Kohler A."/>
            <person name="Kuees U."/>
            <person name="Kumar T.K.A."/>
            <person name="Kuo A."/>
            <person name="LaButti K."/>
            <person name="Larrondo L.F."/>
            <person name="Lindquist E."/>
            <person name="Ling A."/>
            <person name="Lombard V."/>
            <person name="Lucas S."/>
            <person name="Lundell T."/>
            <person name="Martin R."/>
            <person name="McLaughlin D.J."/>
            <person name="Morgenstern I."/>
            <person name="Morin E."/>
            <person name="Murat C."/>
            <person name="Nagy L.G."/>
            <person name="Nolan M."/>
            <person name="Ohm R.A."/>
            <person name="Patyshakuliyeva A."/>
            <person name="Rokas A."/>
            <person name="Ruiz-Duenas F.J."/>
            <person name="Sabat G."/>
            <person name="Salamov A."/>
            <person name="Samejima M."/>
            <person name="Schmutz J."/>
            <person name="Slot J.C."/>
            <person name="St John F."/>
            <person name="Stenlid J."/>
            <person name="Sun H."/>
            <person name="Sun S."/>
            <person name="Syed K."/>
            <person name="Tsang A."/>
            <person name="Wiebenga A."/>
            <person name="Young D."/>
            <person name="Pisabarro A."/>
            <person name="Eastwood D.C."/>
            <person name="Martin F."/>
            <person name="Cullen D."/>
            <person name="Grigoriev I.V."/>
            <person name="Hibbett D.S."/>
        </authorList>
    </citation>
    <scope>NUCLEOTIDE SEQUENCE [LARGE SCALE GENOMIC DNA]</scope>
    <source>
        <strain evidence="2 3">DJM-731 SS1</strain>
    </source>
</reference>
<feature type="region of interest" description="Disordered" evidence="1">
    <location>
        <begin position="156"/>
        <end position="182"/>
    </location>
</feature>
<dbReference type="GeneID" id="63687619"/>
<dbReference type="AlphaFoldDB" id="M5G3R7"/>
<accession>M5G3R7</accession>
<gene>
    <name evidence="2" type="ORF">DACRYDRAFT_21818</name>
</gene>
<dbReference type="EMBL" id="JH795861">
    <property type="protein sequence ID" value="EJU02860.1"/>
    <property type="molecule type" value="Genomic_DNA"/>
</dbReference>
<evidence type="ECO:0000256" key="1">
    <source>
        <dbReference type="SAM" id="MobiDB-lite"/>
    </source>
</evidence>
<dbReference type="Proteomes" id="UP000030653">
    <property type="component" value="Unassembled WGS sequence"/>
</dbReference>
<evidence type="ECO:0000313" key="2">
    <source>
        <dbReference type="EMBL" id="EJU02860.1"/>
    </source>
</evidence>
<keyword evidence="3" id="KW-1185">Reference proteome</keyword>
<sequence length="335" mass="37125">MAIRAESANERHADDILHQQEKATAACICSGVNGIENVNKNEMKPVQTPNNLTASIAQSAISHSDNTSTADSQSPVMAVCSPVPAASTSREPDYFDAGVVHDFEGDLDKPTRESYPLYDPLACKDELPTDENAFQDSHTDAAVCFVPDSIPHLIFESGGETPASVTDNSSDDDEGDTALSWPEDGSLFLTESRRMFVRLWQNEVVPPALALGLELDMRWLWQGSDEVLVFRSGMVVPGRMGQEDVFVRSVDKDGEEERCLRRLVQIYGLHHSEFPIAEPLCVFDGLTNRLGKSRICVVMKRLRQWHKSESGLDCVSPVLPQLFFSFVRRLLQNLA</sequence>
<dbReference type="HOGENOM" id="CLU_829050_0_0_1"/>
<protein>
    <submittedName>
        <fullName evidence="2">Uncharacterized protein</fullName>
    </submittedName>
</protein>
<evidence type="ECO:0000313" key="3">
    <source>
        <dbReference type="Proteomes" id="UP000030653"/>
    </source>
</evidence>
<organism evidence="2 3">
    <name type="scientific">Dacryopinax primogenitus (strain DJM 731)</name>
    <name type="common">Brown rot fungus</name>
    <dbReference type="NCBI Taxonomy" id="1858805"/>
    <lineage>
        <taxon>Eukaryota</taxon>
        <taxon>Fungi</taxon>
        <taxon>Dikarya</taxon>
        <taxon>Basidiomycota</taxon>
        <taxon>Agaricomycotina</taxon>
        <taxon>Dacrymycetes</taxon>
        <taxon>Dacrymycetales</taxon>
        <taxon>Dacrymycetaceae</taxon>
        <taxon>Dacryopinax</taxon>
    </lineage>
</organism>
<dbReference type="RefSeq" id="XP_040629754.1">
    <property type="nucleotide sequence ID" value="XM_040772557.1"/>
</dbReference>